<proteinExistence type="predicted"/>
<dbReference type="Proteomes" id="UP001223743">
    <property type="component" value="Unassembled WGS sequence"/>
</dbReference>
<evidence type="ECO:0000313" key="1">
    <source>
        <dbReference type="EMBL" id="MDQ0515172.1"/>
    </source>
</evidence>
<name>A0ABU0M2I2_9HYPH</name>
<gene>
    <name evidence="1" type="ORF">QO015_000785</name>
</gene>
<keyword evidence="2" id="KW-1185">Reference proteome</keyword>
<dbReference type="SUPFAM" id="SSF141130">
    <property type="entry name" value="Acetamidase/Formamidase-like"/>
    <property type="match status" value="1"/>
</dbReference>
<organism evidence="1 2">
    <name type="scientific">Kaistia geumhonensis</name>
    <dbReference type="NCBI Taxonomy" id="410839"/>
    <lineage>
        <taxon>Bacteria</taxon>
        <taxon>Pseudomonadati</taxon>
        <taxon>Pseudomonadota</taxon>
        <taxon>Alphaproteobacteria</taxon>
        <taxon>Hyphomicrobiales</taxon>
        <taxon>Kaistiaceae</taxon>
        <taxon>Kaistia</taxon>
    </lineage>
</organism>
<comment type="caution">
    <text evidence="1">The sequence shown here is derived from an EMBL/GenBank/DDBJ whole genome shotgun (WGS) entry which is preliminary data.</text>
</comment>
<accession>A0ABU0M2I2</accession>
<dbReference type="EMBL" id="JAUSWJ010000001">
    <property type="protein sequence ID" value="MDQ0515172.1"/>
    <property type="molecule type" value="Genomic_DNA"/>
</dbReference>
<evidence type="ECO:0000313" key="2">
    <source>
        <dbReference type="Proteomes" id="UP001223743"/>
    </source>
</evidence>
<dbReference type="RefSeq" id="WP_266281310.1">
    <property type="nucleotide sequence ID" value="NZ_JAPKNF010000001.1"/>
</dbReference>
<dbReference type="PANTHER" id="PTHR31891:SF1">
    <property type="entry name" value="FORMAMIDASE C869.04-RELATED"/>
    <property type="match status" value="1"/>
</dbReference>
<dbReference type="Gene3D" id="3.10.28.20">
    <property type="entry name" value="Acetamidase/Formamidase-like domains"/>
    <property type="match status" value="1"/>
</dbReference>
<dbReference type="Pfam" id="PF03069">
    <property type="entry name" value="FmdA_AmdA"/>
    <property type="match status" value="1"/>
</dbReference>
<dbReference type="InterPro" id="IPR004304">
    <property type="entry name" value="FmdA_AmdA"/>
</dbReference>
<dbReference type="PANTHER" id="PTHR31891">
    <property type="entry name" value="FORMAMIDASE C869.04-RELATED"/>
    <property type="match status" value="1"/>
</dbReference>
<protein>
    <submittedName>
        <fullName evidence="1">Acetamidase/formamidase</fullName>
    </submittedName>
</protein>
<dbReference type="Gene3D" id="2.60.120.580">
    <property type="entry name" value="Acetamidase/Formamidase-like domains"/>
    <property type="match status" value="2"/>
</dbReference>
<reference evidence="1 2" key="1">
    <citation type="submission" date="2023-07" db="EMBL/GenBank/DDBJ databases">
        <title>Genomic Encyclopedia of Type Strains, Phase IV (KMG-IV): sequencing the most valuable type-strain genomes for metagenomic binning, comparative biology and taxonomic classification.</title>
        <authorList>
            <person name="Goeker M."/>
        </authorList>
    </citation>
    <scope>NUCLEOTIDE SEQUENCE [LARGE SCALE GENOMIC DNA]</scope>
    <source>
        <strain evidence="1 2">B1-1</strain>
    </source>
</reference>
<sequence length="340" mass="36125">MADSDTDDFVFQIGGHTPRVTIACRERLTVFTEDCFSGKLTGVDGRPREVAPFPRVNPLTGPIAIEGVAAGDIVAVHLAALEPARDWGVATISPDFGLLSGTRVTPNLQAPQEERVWIWRFDDGERRSLATVAENGTSLRVPYRPFHGTVGVAPAHGEVRLGLVPGDFGGNLDIPDLGPGATLYLKANVDGAHLYIGDGHYAQGDGEIAGTAIEGAFHTTLVCDRLPMEPNFDWPRLETDGEIGVIGSARPLEDACRIAVAGLVRWVAGITGLSLADAHQLTSQSCRLRIGNLVNPSFSVLCALDKSLLGAGAIIHGGMHMALRKAGESPSPVARPRPRR</sequence>